<proteinExistence type="predicted"/>
<evidence type="ECO:0000256" key="1">
    <source>
        <dbReference type="SAM" id="MobiDB-lite"/>
    </source>
</evidence>
<feature type="compositionally biased region" description="Basic and acidic residues" evidence="1">
    <location>
        <begin position="9"/>
        <end position="23"/>
    </location>
</feature>
<name>A0A2T4BY41_TRILO</name>
<evidence type="ECO:0000313" key="3">
    <source>
        <dbReference type="Proteomes" id="UP000240760"/>
    </source>
</evidence>
<feature type="region of interest" description="Disordered" evidence="1">
    <location>
        <begin position="1"/>
        <end position="40"/>
    </location>
</feature>
<dbReference type="AlphaFoldDB" id="A0A2T4BY41"/>
<keyword evidence="3" id="KW-1185">Reference proteome</keyword>
<gene>
    <name evidence="2" type="ORF">M440DRAFT_111303</name>
</gene>
<protein>
    <submittedName>
        <fullName evidence="2">Uncharacterized protein</fullName>
    </submittedName>
</protein>
<organism evidence="2 3">
    <name type="scientific">Trichoderma longibrachiatum ATCC 18648</name>
    <dbReference type="NCBI Taxonomy" id="983965"/>
    <lineage>
        <taxon>Eukaryota</taxon>
        <taxon>Fungi</taxon>
        <taxon>Dikarya</taxon>
        <taxon>Ascomycota</taxon>
        <taxon>Pezizomycotina</taxon>
        <taxon>Sordariomycetes</taxon>
        <taxon>Hypocreomycetidae</taxon>
        <taxon>Hypocreales</taxon>
        <taxon>Hypocreaceae</taxon>
        <taxon>Trichoderma</taxon>
    </lineage>
</organism>
<dbReference type="EMBL" id="KZ679136">
    <property type="protein sequence ID" value="PTB74247.1"/>
    <property type="molecule type" value="Genomic_DNA"/>
</dbReference>
<reference evidence="2 3" key="1">
    <citation type="submission" date="2016-07" db="EMBL/GenBank/DDBJ databases">
        <title>Multiple horizontal gene transfer events from other fungi enriched the ability of initially mycotrophic Trichoderma (Ascomycota) to feed on dead plant biomass.</title>
        <authorList>
            <consortium name="DOE Joint Genome Institute"/>
            <person name="Aerts A."/>
            <person name="Atanasova L."/>
            <person name="Chenthamara K."/>
            <person name="Zhang J."/>
            <person name="Grujic M."/>
            <person name="Henrissat B."/>
            <person name="Kuo A."/>
            <person name="Salamov A."/>
            <person name="Lipzen A."/>
            <person name="Labutti K."/>
            <person name="Barry K."/>
            <person name="Miao Y."/>
            <person name="Rahimi M.J."/>
            <person name="Shen Q."/>
            <person name="Grigoriev I.V."/>
            <person name="Kubicek C.P."/>
            <person name="Druzhinina I.S."/>
        </authorList>
    </citation>
    <scope>NUCLEOTIDE SEQUENCE [LARGE SCALE GENOMIC DNA]</scope>
    <source>
        <strain evidence="2 3">ATCC 18648</strain>
    </source>
</reference>
<dbReference type="Proteomes" id="UP000240760">
    <property type="component" value="Unassembled WGS sequence"/>
</dbReference>
<accession>A0A2T4BY41</accession>
<sequence length="188" mass="20033">MGRKKRKKMEAAKQKQKRQERGQGSEPSQTSAGVQEDPVVGLGIGRDSCCRLGVTRMGEGVTNTVDTRGERVTASVLGTSTAASRRNLARQDMACKLSDPKQPSALSSLRSGEGGNQTRWRCTWMDTLTARCRLSSYSSASSHRKLQDDGLKMTGSGSAGRQSRASTLMGAWVCGAVCVGGFQEAAAQ</sequence>
<evidence type="ECO:0000313" key="2">
    <source>
        <dbReference type="EMBL" id="PTB74247.1"/>
    </source>
</evidence>